<gene>
    <name evidence="1" type="ORF">Vbra_13958</name>
</gene>
<organism evidence="1 2">
    <name type="scientific">Vitrella brassicaformis (strain CCMP3155)</name>
    <dbReference type="NCBI Taxonomy" id="1169540"/>
    <lineage>
        <taxon>Eukaryota</taxon>
        <taxon>Sar</taxon>
        <taxon>Alveolata</taxon>
        <taxon>Colpodellida</taxon>
        <taxon>Vitrellaceae</taxon>
        <taxon>Vitrella</taxon>
    </lineage>
</organism>
<dbReference type="EMBL" id="CDMY01000344">
    <property type="protein sequence ID" value="CEM03570.1"/>
    <property type="molecule type" value="Genomic_DNA"/>
</dbReference>
<dbReference type="AlphaFoldDB" id="A0A0G4EYN8"/>
<evidence type="ECO:0000313" key="2">
    <source>
        <dbReference type="Proteomes" id="UP000041254"/>
    </source>
</evidence>
<dbReference type="Gene3D" id="1.25.40.20">
    <property type="entry name" value="Ankyrin repeat-containing domain"/>
    <property type="match status" value="2"/>
</dbReference>
<dbReference type="SUPFAM" id="SSF48403">
    <property type="entry name" value="Ankyrin repeat"/>
    <property type="match status" value="1"/>
</dbReference>
<accession>A0A0G4EYN8</accession>
<dbReference type="InParanoid" id="A0A0G4EYN8"/>
<dbReference type="InterPro" id="IPR036770">
    <property type="entry name" value="Ankyrin_rpt-contain_sf"/>
</dbReference>
<dbReference type="Proteomes" id="UP000041254">
    <property type="component" value="Unassembled WGS sequence"/>
</dbReference>
<dbReference type="VEuPathDB" id="CryptoDB:Vbra_13958"/>
<reference evidence="1 2" key="1">
    <citation type="submission" date="2014-11" db="EMBL/GenBank/DDBJ databases">
        <authorList>
            <person name="Zhu J."/>
            <person name="Qi W."/>
            <person name="Song R."/>
        </authorList>
    </citation>
    <scope>NUCLEOTIDE SEQUENCE [LARGE SCALE GENOMIC DNA]</scope>
</reference>
<evidence type="ECO:0000313" key="1">
    <source>
        <dbReference type="EMBL" id="CEM03570.1"/>
    </source>
</evidence>
<sequence length="638" mass="69747">MNAKMILAKSRQIVNETKDEDQTTSISLPLVNQPNALDKGVCDDGVCDDAVVSEATSSSKSTFADAGMSAWLQLDGVDTQFDEGTSDSTRELATGVIRRTLTDADQVTQLIQQGANPSVEPSLRHRADDMEDGGDGEDKEAMAGVYPLLSLVIDDMTESTIPSIWAEEQDNGRLPVRLPRWPSPQLQDAVMTALIDGGADVNARFANRESRPIRVAVAAANRPAVRLLLQRGVQLRGFLVMRLPEDHSMCRPTPECERLLMAIYRRLIQLDSTLATERGPGGFGLAHWAATRDRGRFSQCFIYQYMDLLLENNATINSTSGFGDTPLHEAVIHESLRVTEWLCGHLPADDINRGTTSVPTSTPLAIAAGRLDHYNRRVDDDGTAEDIKEDIRTRDIPNLQTIIRTILRVGAGPSIMRMRAASHVQRRERQLVLAEYATVLNGLSDVTMSAINTALAPQRDHSMLLARLLPLAPHHDGRDPAPSPLSFGPHEAEAIGWKIGAFLYEPPAAAAAIDEYLISDSTLRRRVKAAVAHFVKSAATRTSSNREVIGDMANVGGVMVRVPLQCFAVRGQQGGQHRLLGVREVVHKARLDEAASHGVTGVVKGFNAHVGDDDCVFEWRQLGYIDETTRLFVALGID</sequence>
<dbReference type="InterPro" id="IPR002110">
    <property type="entry name" value="Ankyrin_rpt"/>
</dbReference>
<dbReference type="OrthoDB" id="539213at2759"/>
<dbReference type="Pfam" id="PF13637">
    <property type="entry name" value="Ank_4"/>
    <property type="match status" value="1"/>
</dbReference>
<protein>
    <submittedName>
        <fullName evidence="1">Uncharacterized protein</fullName>
    </submittedName>
</protein>
<proteinExistence type="predicted"/>
<dbReference type="PhylomeDB" id="A0A0G4EYN8"/>
<name>A0A0G4EYN8_VITBC</name>
<keyword evidence="2" id="KW-1185">Reference proteome</keyword>